<sequence length="258" mass="28998">MANYSAGQVKHRVLPCTILVGVLLSVAGLFGTVKVRLTEEEIQREEEKLRELLVDKTIYDVDVKLEEVEAGYNIVVANRADVDSLRSFVDPTMVALIIGAWHTRGTNWKSDTLKVWIRPTEGWGVLTRDCRIAEGEAATEWFFLRTVDPYEFRKQLVPKFFRLKPPRGARGLPSGFWPVILGSVAFLALCAVALLLLLWKGVIRFPKTEAPPKPEGKKKPKTEDSKKEEPEAKFCPECGTSLKPTARFCPKCGERIEA</sequence>
<evidence type="ECO:0000313" key="4">
    <source>
        <dbReference type="EMBL" id="TKJ40935.1"/>
    </source>
</evidence>
<evidence type="ECO:0000259" key="3">
    <source>
        <dbReference type="Pfam" id="PF13240"/>
    </source>
</evidence>
<proteinExistence type="predicted"/>
<dbReference type="AlphaFoldDB" id="A0A532V150"/>
<feature type="domain" description="Zinc-ribbon" evidence="3">
    <location>
        <begin position="234"/>
        <end position="254"/>
    </location>
</feature>
<feature type="transmembrane region" description="Helical" evidence="2">
    <location>
        <begin position="176"/>
        <end position="199"/>
    </location>
</feature>
<gene>
    <name evidence="4" type="ORF">CEE36_08695</name>
</gene>
<feature type="transmembrane region" description="Helical" evidence="2">
    <location>
        <begin position="12"/>
        <end position="31"/>
    </location>
</feature>
<comment type="caution">
    <text evidence="4">The sequence shown here is derived from an EMBL/GenBank/DDBJ whole genome shotgun (WGS) entry which is preliminary data.</text>
</comment>
<accession>A0A532V150</accession>
<feature type="region of interest" description="Disordered" evidence="1">
    <location>
        <begin position="209"/>
        <end position="232"/>
    </location>
</feature>
<dbReference type="Proteomes" id="UP000317778">
    <property type="component" value="Unassembled WGS sequence"/>
</dbReference>
<protein>
    <recommendedName>
        <fullName evidence="3">Zinc-ribbon domain-containing protein</fullName>
    </recommendedName>
</protein>
<keyword evidence="2" id="KW-0812">Transmembrane</keyword>
<evidence type="ECO:0000256" key="2">
    <source>
        <dbReference type="SAM" id="Phobius"/>
    </source>
</evidence>
<evidence type="ECO:0000313" key="5">
    <source>
        <dbReference type="Proteomes" id="UP000317778"/>
    </source>
</evidence>
<keyword evidence="2" id="KW-1133">Transmembrane helix</keyword>
<evidence type="ECO:0000256" key="1">
    <source>
        <dbReference type="SAM" id="MobiDB-lite"/>
    </source>
</evidence>
<keyword evidence="2" id="KW-0472">Membrane</keyword>
<dbReference type="InterPro" id="IPR026870">
    <property type="entry name" value="Zinc_ribbon_dom"/>
</dbReference>
<dbReference type="EMBL" id="NJBO01000015">
    <property type="protein sequence ID" value="TKJ40935.1"/>
    <property type="molecule type" value="Genomic_DNA"/>
</dbReference>
<organism evidence="4 5">
    <name type="scientific">candidate division TA06 bacterium B3_TA06</name>
    <dbReference type="NCBI Taxonomy" id="2012487"/>
    <lineage>
        <taxon>Bacteria</taxon>
        <taxon>Bacteria division TA06</taxon>
    </lineage>
</organism>
<reference evidence="4 5" key="1">
    <citation type="submission" date="2017-06" db="EMBL/GenBank/DDBJ databases">
        <title>Novel microbial phyla capable of carbon fixation and sulfur reduction in deep-sea sediments.</title>
        <authorList>
            <person name="Huang J."/>
            <person name="Baker B."/>
            <person name="Wang Y."/>
        </authorList>
    </citation>
    <scope>NUCLEOTIDE SEQUENCE [LARGE SCALE GENOMIC DNA]</scope>
    <source>
        <strain evidence="4">B3_TA06</strain>
    </source>
</reference>
<dbReference type="Pfam" id="PF13240">
    <property type="entry name" value="Zn_Ribbon_1"/>
    <property type="match status" value="1"/>
</dbReference>
<name>A0A532V150_UNCT6</name>